<feature type="compositionally biased region" description="Basic and acidic residues" evidence="1">
    <location>
        <begin position="466"/>
        <end position="482"/>
    </location>
</feature>
<dbReference type="Proteomes" id="UP000324222">
    <property type="component" value="Unassembled WGS sequence"/>
</dbReference>
<feature type="region of interest" description="Disordered" evidence="1">
    <location>
        <begin position="554"/>
        <end position="576"/>
    </location>
</feature>
<protein>
    <submittedName>
        <fullName evidence="2">DEP domain-containing protein 1A</fullName>
    </submittedName>
</protein>
<dbReference type="OrthoDB" id="524326at2759"/>
<feature type="region of interest" description="Disordered" evidence="1">
    <location>
        <begin position="170"/>
        <end position="198"/>
    </location>
</feature>
<evidence type="ECO:0000256" key="1">
    <source>
        <dbReference type="SAM" id="MobiDB-lite"/>
    </source>
</evidence>
<evidence type="ECO:0000313" key="3">
    <source>
        <dbReference type="Proteomes" id="UP000324222"/>
    </source>
</evidence>
<feature type="compositionally biased region" description="Polar residues" evidence="1">
    <location>
        <begin position="618"/>
        <end position="643"/>
    </location>
</feature>
<feature type="compositionally biased region" description="Low complexity" evidence="1">
    <location>
        <begin position="125"/>
        <end position="140"/>
    </location>
</feature>
<dbReference type="PANTHER" id="PTHR16206">
    <property type="entry name" value="DEP DOMAIN-CONTAINING"/>
    <property type="match status" value="1"/>
</dbReference>
<feature type="compositionally biased region" description="Basic residues" evidence="1">
    <location>
        <begin position="43"/>
        <end position="52"/>
    </location>
</feature>
<accession>A0A5B7DEV5</accession>
<feature type="compositionally biased region" description="Gly residues" evidence="1">
    <location>
        <begin position="315"/>
        <end position="329"/>
    </location>
</feature>
<feature type="region of interest" description="Disordered" evidence="1">
    <location>
        <begin position="447"/>
        <end position="523"/>
    </location>
</feature>
<comment type="caution">
    <text evidence="2">The sequence shown here is derived from an EMBL/GenBank/DDBJ whole genome shotgun (WGS) entry which is preliminary data.</text>
</comment>
<feature type="region of interest" description="Disordered" evidence="1">
    <location>
        <begin position="29"/>
        <end position="80"/>
    </location>
</feature>
<feature type="compositionally biased region" description="Basic and acidic residues" evidence="1">
    <location>
        <begin position="304"/>
        <end position="313"/>
    </location>
</feature>
<reference evidence="2 3" key="1">
    <citation type="submission" date="2019-05" db="EMBL/GenBank/DDBJ databases">
        <title>Another draft genome of Portunus trituberculatus and its Hox gene families provides insights of decapod evolution.</title>
        <authorList>
            <person name="Jeong J.-H."/>
            <person name="Song I."/>
            <person name="Kim S."/>
            <person name="Choi T."/>
            <person name="Kim D."/>
            <person name="Ryu S."/>
            <person name="Kim W."/>
        </authorList>
    </citation>
    <scope>NUCLEOTIDE SEQUENCE [LARGE SCALE GENOMIC DNA]</scope>
    <source>
        <tissue evidence="2">Muscle</tissue>
    </source>
</reference>
<organism evidence="2 3">
    <name type="scientific">Portunus trituberculatus</name>
    <name type="common">Swimming crab</name>
    <name type="synonym">Neptunus trituberculatus</name>
    <dbReference type="NCBI Taxonomy" id="210409"/>
    <lineage>
        <taxon>Eukaryota</taxon>
        <taxon>Metazoa</taxon>
        <taxon>Ecdysozoa</taxon>
        <taxon>Arthropoda</taxon>
        <taxon>Crustacea</taxon>
        <taxon>Multicrustacea</taxon>
        <taxon>Malacostraca</taxon>
        <taxon>Eumalacostraca</taxon>
        <taxon>Eucarida</taxon>
        <taxon>Decapoda</taxon>
        <taxon>Pleocyemata</taxon>
        <taxon>Brachyura</taxon>
        <taxon>Eubrachyura</taxon>
        <taxon>Portunoidea</taxon>
        <taxon>Portunidae</taxon>
        <taxon>Portuninae</taxon>
        <taxon>Portunus</taxon>
    </lineage>
</organism>
<name>A0A5B7DEV5_PORTR</name>
<evidence type="ECO:0000313" key="2">
    <source>
        <dbReference type="EMBL" id="MPC19616.1"/>
    </source>
</evidence>
<feature type="region of interest" description="Disordered" evidence="1">
    <location>
        <begin position="125"/>
        <end position="155"/>
    </location>
</feature>
<sequence length="918" mass="98391">MAATPGMRNCGQVGQAGCGLTLVTCDLATPTRDASPGDDAPRPKVRPRRAASLHRGENAVNERRDKEAQRGTDQGGMQECHLVARPPTTEETNQVVPLIPYELYEALIRLYIGAEFLDITHRSPAVPASTSTSTSTSTSASPPPEPSPHHCSDTDSVEDLILNMSIAGQATSTPHGEERGQGSAEGGAGSGMHTPRLDTMRHPEAARLLLSLKLRGLRDYTDFKDDSLYPNSPLCQDSDGNHPSLPQEQPPQRMRTPSGPASQASLKTPPDTRDVPRPVSVQSGGQERPASRGPETVRSIKTNDQARRLRRECSGVGGGGSSGGGGGRWEGVKVESGEALEGLALPDNCCFETAFTSDSPQTRIIPQKSVDSIHFRHGEKQRPKSLAVPPLSGPPGPWDSTVDASSASDLFRSSIISSTSTEYLTALAPLSPLNRSRSAGNLQCLEADSSAPAPPAPAPARSLASRIRDSIKRKNLRDDSLSKKRGGRVMAGAANHLRTKSGGYVNPGLSGTAPDDTASTVSSEGLGVEGSRLAHLRTKSGGFLNLALAPAGNSTDTLDSVPSAPLSARSDPGLLDHRPAAAPIPRPLSRHRTLTPDGCLSHSLHSTASGNSIYHSALSHTSHTSQASRGSTPTSLASHTPLVSPSLRPISGMAGIYSSGLSKGSTTQPQASRDTPTDLYKHLSSSANELSDGWMDRTPHGRAPPFGRGGVWRLYHSSPSKRRIGRRRGAQVLNTFARSILLCEREADHDEVLALRVVAFLMDAHEEVMAPPQDLTVLVHRRLALRHRSQVGGVDGQEGFEGGCGIWVVYAAAAGERAITHTYCRQVTASEYQRQQVTGSQLFLTQLLDQLVDNTAKFSSKERKRKLKEFKSLYPEVYRARFPEEEEENKKPEGKSRMKSLIKLASLTSLGRSRQMRM</sequence>
<feature type="compositionally biased region" description="Basic and acidic residues" evidence="1">
    <location>
        <begin position="54"/>
        <end position="70"/>
    </location>
</feature>
<feature type="region of interest" description="Disordered" evidence="1">
    <location>
        <begin position="378"/>
        <end position="403"/>
    </location>
</feature>
<keyword evidence="3" id="KW-1185">Reference proteome</keyword>
<dbReference type="AlphaFoldDB" id="A0A5B7DEV5"/>
<feature type="region of interest" description="Disordered" evidence="1">
    <location>
        <begin position="618"/>
        <end position="678"/>
    </location>
</feature>
<proteinExistence type="predicted"/>
<dbReference type="EMBL" id="VSRR010000786">
    <property type="protein sequence ID" value="MPC19616.1"/>
    <property type="molecule type" value="Genomic_DNA"/>
</dbReference>
<feature type="region of interest" description="Disordered" evidence="1">
    <location>
        <begin position="224"/>
        <end position="330"/>
    </location>
</feature>
<dbReference type="PANTHER" id="PTHR16206:SF4">
    <property type="entry name" value="PROTEIN LET-99"/>
    <property type="match status" value="1"/>
</dbReference>
<gene>
    <name evidence="2" type="primary">DEPDC1</name>
    <name evidence="2" type="ORF">E2C01_012538</name>
</gene>
<feature type="compositionally biased region" description="Polar residues" evidence="1">
    <location>
        <begin position="659"/>
        <end position="674"/>
    </location>
</feature>